<dbReference type="GO" id="GO:0032263">
    <property type="term" value="P:GMP salvage"/>
    <property type="evidence" value="ECO:0007669"/>
    <property type="project" value="TreeGrafter"/>
</dbReference>
<dbReference type="GO" id="GO:0005829">
    <property type="term" value="C:cytosol"/>
    <property type="evidence" value="ECO:0007669"/>
    <property type="project" value="TreeGrafter"/>
</dbReference>
<dbReference type="Gene3D" id="3.40.50.2020">
    <property type="match status" value="1"/>
</dbReference>
<evidence type="ECO:0000259" key="1">
    <source>
        <dbReference type="Pfam" id="PF00156"/>
    </source>
</evidence>
<dbReference type="Pfam" id="PF00156">
    <property type="entry name" value="Pribosyltran"/>
    <property type="match status" value="1"/>
</dbReference>
<reference evidence="2 3" key="1">
    <citation type="journal article" date="2017" name="Int. J. Parasitol.">
        <title>The genome of the protozoan parasite Cystoisospora suis and a reverse vaccinology approach to identify vaccine candidates.</title>
        <authorList>
            <person name="Palmieri N."/>
            <person name="Shrestha A."/>
            <person name="Ruttkowski B."/>
            <person name="Beck T."/>
            <person name="Vogl C."/>
            <person name="Tomley F."/>
            <person name="Blake D.P."/>
            <person name="Joachim A."/>
        </authorList>
    </citation>
    <scope>NUCLEOTIDE SEQUENCE [LARGE SCALE GENOMIC DNA]</scope>
    <source>
        <strain evidence="2 3">Wien I</strain>
    </source>
</reference>
<keyword evidence="2" id="KW-0808">Transferase</keyword>
<dbReference type="OrthoDB" id="9449045at2759"/>
<comment type="caution">
    <text evidence="2">The sequence shown here is derived from an EMBL/GenBank/DDBJ whole genome shotgun (WGS) entry which is preliminary data.</text>
</comment>
<evidence type="ECO:0000313" key="2">
    <source>
        <dbReference type="EMBL" id="PHJ23457.1"/>
    </source>
</evidence>
<dbReference type="InterPro" id="IPR000836">
    <property type="entry name" value="PRTase_dom"/>
</dbReference>
<gene>
    <name evidence="2" type="ORF">CSUI_002697</name>
</gene>
<sequence length="195" mass="22072">MASKELEKYGTGEGRVEPMFIADDFFFKAEDFLVPAHYKPYIDKIIIPHGLMLDKVEKLAHDIRKCYKDQELHLLCILKGSRGFFNLLLKYLSDMQKYSDTASTTAPYMEHYVRLKSYVNDTSTGQLKVIGDDLSVLRGKHVLVVEDIVDTGYTLTEFGAMLKAVGPKSLRVASLLEKRTTRSNGFKADFVGFSV</sequence>
<dbReference type="InterPro" id="IPR050408">
    <property type="entry name" value="HGPRT"/>
</dbReference>
<dbReference type="AlphaFoldDB" id="A0A2C6L3R1"/>
<dbReference type="VEuPathDB" id="ToxoDB:CSUI_002697"/>
<dbReference type="GO" id="GO:0004422">
    <property type="term" value="F:hypoxanthine phosphoribosyltransferase activity"/>
    <property type="evidence" value="ECO:0007669"/>
    <property type="project" value="TreeGrafter"/>
</dbReference>
<organism evidence="2 3">
    <name type="scientific">Cystoisospora suis</name>
    <dbReference type="NCBI Taxonomy" id="483139"/>
    <lineage>
        <taxon>Eukaryota</taxon>
        <taxon>Sar</taxon>
        <taxon>Alveolata</taxon>
        <taxon>Apicomplexa</taxon>
        <taxon>Conoidasida</taxon>
        <taxon>Coccidia</taxon>
        <taxon>Eucoccidiorida</taxon>
        <taxon>Eimeriorina</taxon>
        <taxon>Sarcocystidae</taxon>
        <taxon>Cystoisospora</taxon>
    </lineage>
</organism>
<accession>A0A2C6L3R1</accession>
<dbReference type="PANTHER" id="PTHR43340:SF1">
    <property type="entry name" value="HYPOXANTHINE PHOSPHORIBOSYLTRANSFERASE"/>
    <property type="match status" value="1"/>
</dbReference>
<dbReference type="GO" id="GO:0000287">
    <property type="term" value="F:magnesium ion binding"/>
    <property type="evidence" value="ECO:0007669"/>
    <property type="project" value="TreeGrafter"/>
</dbReference>
<dbReference type="Proteomes" id="UP000221165">
    <property type="component" value="Unassembled WGS sequence"/>
</dbReference>
<dbReference type="GeneID" id="94426107"/>
<dbReference type="InterPro" id="IPR029057">
    <property type="entry name" value="PRTase-like"/>
</dbReference>
<dbReference type="GO" id="GO:0032264">
    <property type="term" value="P:IMP salvage"/>
    <property type="evidence" value="ECO:0007669"/>
    <property type="project" value="TreeGrafter"/>
</dbReference>
<keyword evidence="3" id="KW-1185">Reference proteome</keyword>
<dbReference type="PANTHER" id="PTHR43340">
    <property type="entry name" value="HYPOXANTHINE-GUANINE PHOSPHORIBOSYLTRANSFERASE"/>
    <property type="match status" value="1"/>
</dbReference>
<name>A0A2C6L3R1_9APIC</name>
<proteinExistence type="predicted"/>
<dbReference type="GO" id="GO:0046100">
    <property type="term" value="P:hypoxanthine metabolic process"/>
    <property type="evidence" value="ECO:0007669"/>
    <property type="project" value="TreeGrafter"/>
</dbReference>
<dbReference type="EMBL" id="MIGC01001115">
    <property type="protein sequence ID" value="PHJ23457.1"/>
    <property type="molecule type" value="Genomic_DNA"/>
</dbReference>
<feature type="non-terminal residue" evidence="2">
    <location>
        <position position="195"/>
    </location>
</feature>
<dbReference type="CDD" id="cd06223">
    <property type="entry name" value="PRTases_typeI"/>
    <property type="match status" value="1"/>
</dbReference>
<dbReference type="GO" id="GO:0006178">
    <property type="term" value="P:guanine salvage"/>
    <property type="evidence" value="ECO:0007669"/>
    <property type="project" value="TreeGrafter"/>
</dbReference>
<feature type="domain" description="Phosphoribosyltransferase" evidence="1">
    <location>
        <begin position="49"/>
        <end position="192"/>
    </location>
</feature>
<evidence type="ECO:0000313" key="3">
    <source>
        <dbReference type="Proteomes" id="UP000221165"/>
    </source>
</evidence>
<dbReference type="RefSeq" id="XP_067925133.1">
    <property type="nucleotide sequence ID" value="XM_068062896.1"/>
</dbReference>
<protein>
    <submittedName>
        <fullName evidence="2">Hypoxanthine-xanthine-guanine phosphoribosyl transferase hxgprt</fullName>
    </submittedName>
</protein>
<dbReference type="SUPFAM" id="SSF53271">
    <property type="entry name" value="PRTase-like"/>
    <property type="match status" value="1"/>
</dbReference>